<dbReference type="InterPro" id="IPR036909">
    <property type="entry name" value="Cyt_c-like_dom_sf"/>
</dbReference>
<feature type="domain" description="DUF1549" evidence="2">
    <location>
        <begin position="241"/>
        <end position="484"/>
    </location>
</feature>
<evidence type="ECO:0000313" key="5">
    <source>
        <dbReference type="EMBL" id="EMI57792.1"/>
    </source>
</evidence>
<dbReference type="Gene3D" id="1.10.760.10">
    <property type="entry name" value="Cytochrome c-like domain"/>
    <property type="match status" value="1"/>
</dbReference>
<evidence type="ECO:0000256" key="1">
    <source>
        <dbReference type="SAM" id="Phobius"/>
    </source>
</evidence>
<dbReference type="InterPro" id="IPR022655">
    <property type="entry name" value="DUF1553"/>
</dbReference>
<dbReference type="GO" id="GO:0020037">
    <property type="term" value="F:heme binding"/>
    <property type="evidence" value="ECO:0007669"/>
    <property type="project" value="InterPro"/>
</dbReference>
<accession>M5U8J6</accession>
<reference evidence="5 6" key="1">
    <citation type="journal article" date="2013" name="Mar. Genomics">
        <title>Expression of sulfatases in Rhodopirellula baltica and the diversity of sulfatases in the genus Rhodopirellula.</title>
        <authorList>
            <person name="Wegner C.E."/>
            <person name="Richter-Heitmann T."/>
            <person name="Klindworth A."/>
            <person name="Klockow C."/>
            <person name="Richter M."/>
            <person name="Achstetter T."/>
            <person name="Glockner F.O."/>
            <person name="Harder J."/>
        </authorList>
    </citation>
    <scope>NUCLEOTIDE SEQUENCE [LARGE SCALE GENOMIC DNA]</scope>
    <source>
        <strain evidence="5 6">SM41</strain>
    </source>
</reference>
<evidence type="ECO:0000259" key="2">
    <source>
        <dbReference type="Pfam" id="PF07583"/>
    </source>
</evidence>
<dbReference type="EMBL" id="ANOH01000065">
    <property type="protein sequence ID" value="EMI57792.1"/>
    <property type="molecule type" value="Genomic_DNA"/>
</dbReference>
<organism evidence="5 6">
    <name type="scientific">Rhodopirellula sallentina SM41</name>
    <dbReference type="NCBI Taxonomy" id="1263870"/>
    <lineage>
        <taxon>Bacteria</taxon>
        <taxon>Pseudomonadati</taxon>
        <taxon>Planctomycetota</taxon>
        <taxon>Planctomycetia</taxon>
        <taxon>Pirellulales</taxon>
        <taxon>Pirellulaceae</taxon>
        <taxon>Rhodopirellula</taxon>
    </lineage>
</organism>
<proteinExistence type="predicted"/>
<comment type="caution">
    <text evidence="5">The sequence shown here is derived from an EMBL/GenBank/DDBJ whole genome shotgun (WGS) entry which is preliminary data.</text>
</comment>
<dbReference type="GO" id="GO:0009055">
    <property type="term" value="F:electron transfer activity"/>
    <property type="evidence" value="ECO:0007669"/>
    <property type="project" value="InterPro"/>
</dbReference>
<protein>
    <submittedName>
        <fullName evidence="5">Protein containing DUF1549</fullName>
    </submittedName>
</protein>
<feature type="transmembrane region" description="Helical" evidence="1">
    <location>
        <begin position="34"/>
        <end position="55"/>
    </location>
</feature>
<dbReference type="InterPro" id="IPR011429">
    <property type="entry name" value="Cyt_c_Planctomycete-type"/>
</dbReference>
<dbReference type="Pfam" id="PF07587">
    <property type="entry name" value="PSD1"/>
    <property type="match status" value="1"/>
</dbReference>
<keyword evidence="6" id="KW-1185">Reference proteome</keyword>
<dbReference type="PANTHER" id="PTHR35889">
    <property type="entry name" value="CYCLOINULO-OLIGOSACCHARIDE FRUCTANOTRANSFERASE-RELATED"/>
    <property type="match status" value="1"/>
</dbReference>
<dbReference type="PATRIC" id="fig|1263870.3.peg.818"/>
<sequence length="1025" mass="116130">MENPSDDDSGKKSRRSVSLSNRSRWRGRVSNEGALTMTIIGRVLLIAVAFVIGVAEESRAEAPAAELQNTGSQVIDVAHEGHWLFTLEVLPVFAEKCFGCHGADAEKRRGEFDMRTLDGLLRGGETEEPAIVPGDPDNSVLVHSIEWQYNEMPPKESDRLSASQVDAIRKWIRLGAVWPDDETQAAILRDEASREVTEDGVLVRTSGGTSQQWTMRRYDVTDLWAIEPIRSATEVHGFAAIDRFISRRLDDAGIAPAPRATPLELIRRATFDLTGLPPTPDEIEDFLLARETDPETAWETLIDRLLSSPRYGERAAQHWFDVTRYADTGGMANDYERSNMWRYRDYVVRAFNDDKPYDRFVLEQIAGDELADESVRRRLRREFGDELSADEIEQRVHRIRLEGAYTPEEAEAIVATGYLRMGHWDNAMIEKDEARQIFLDDIVNNVGQTFLSTTLRCVKCHDHKFDPIPTRDYYRMYAAFSATQMAERPVPFLPEENRSGFDESKRHVERMLGFAKSKMDALLAKQEAAAKEWFEERGLPYQDEDARRNLPDEDKPPRHVGLNHVEQGRLKVRKQDEWIWRRRLERYEPMAQSVFNASDKEAAIGARKLRMPKTLDLSKRTKSYILTGGALTAPADAVGPGVLSMTGVGAGAMDPEGDEYRLTDQINGRRLGLAKWIANAENPLAVRSIVNRIWQSHFGTGIAANANNFGGKGAKPTHPELLDFLADEFLRGGWKVKRLHRMIMMSEAYQRSSYHPNHAAVVDQDPSNRLLASFPIRRLTSEEMRDAMLAMTGELNPQIGGLPAFPEINMEVALQPRMIQFSLAPAYQPSRRPEQRNRRTLYAYRVRGQADPMLELFNQPNPNESCERRDDAAVSPQALTLLNSDMMTDRSIAMAIRLQEMSTLKSGDSGEMASDASTANHVVDAFRTILGRTPTPDELSRLREYVADMREYHEEIHPEATVYPTEITRSLVEEFTGKPFEYTEILPVFEDYVADAKPSDVGPETRALADLCLLLFNTNEFLYIR</sequence>
<dbReference type="Proteomes" id="UP000011885">
    <property type="component" value="Unassembled WGS sequence"/>
</dbReference>
<feature type="domain" description="Cytochrome C Planctomycete-type" evidence="4">
    <location>
        <begin position="97"/>
        <end position="156"/>
    </location>
</feature>
<evidence type="ECO:0000313" key="6">
    <source>
        <dbReference type="Proteomes" id="UP000011885"/>
    </source>
</evidence>
<dbReference type="InterPro" id="IPR011444">
    <property type="entry name" value="DUF1549"/>
</dbReference>
<evidence type="ECO:0000259" key="4">
    <source>
        <dbReference type="Pfam" id="PF07635"/>
    </source>
</evidence>
<feature type="domain" description="DUF1553" evidence="3">
    <location>
        <begin position="669"/>
        <end position="945"/>
    </location>
</feature>
<keyword evidence="1" id="KW-1133">Transmembrane helix</keyword>
<dbReference type="Pfam" id="PF07635">
    <property type="entry name" value="PSCyt1"/>
    <property type="match status" value="1"/>
</dbReference>
<keyword evidence="1" id="KW-0812">Transmembrane</keyword>
<keyword evidence="1" id="KW-0472">Membrane</keyword>
<dbReference type="SUPFAM" id="SSF46626">
    <property type="entry name" value="Cytochrome c"/>
    <property type="match status" value="1"/>
</dbReference>
<dbReference type="PANTHER" id="PTHR35889:SF3">
    <property type="entry name" value="F-BOX DOMAIN-CONTAINING PROTEIN"/>
    <property type="match status" value="1"/>
</dbReference>
<dbReference type="Pfam" id="PF07583">
    <property type="entry name" value="PSCyt2"/>
    <property type="match status" value="1"/>
</dbReference>
<evidence type="ECO:0000259" key="3">
    <source>
        <dbReference type="Pfam" id="PF07587"/>
    </source>
</evidence>
<name>M5U8J6_9BACT</name>
<dbReference type="OrthoDB" id="127107at2"/>
<dbReference type="RefSeq" id="WP_008674510.1">
    <property type="nucleotide sequence ID" value="NZ_ANOH01000065.1"/>
</dbReference>
<dbReference type="AlphaFoldDB" id="M5U8J6"/>
<gene>
    <name evidence="5" type="ORF">RSSM_00751</name>
</gene>